<keyword evidence="5" id="KW-0378">Hydrolase</keyword>
<proteinExistence type="predicted"/>
<dbReference type="GeneID" id="94425266"/>
<dbReference type="PANTHER" id="PTHR37984">
    <property type="entry name" value="PROTEIN CBG26694"/>
    <property type="match status" value="1"/>
</dbReference>
<keyword evidence="4" id="KW-0255">Endonuclease</keyword>
<dbReference type="SUPFAM" id="SSF56672">
    <property type="entry name" value="DNA/RNA polymerases"/>
    <property type="match status" value="1"/>
</dbReference>
<dbReference type="InterPro" id="IPR043502">
    <property type="entry name" value="DNA/RNA_pol_sf"/>
</dbReference>
<reference evidence="9 10" key="1">
    <citation type="journal article" date="2017" name="Int. J. Parasitol.">
        <title>The genome of the protozoan parasite Cystoisospora suis and a reverse vaccinology approach to identify vaccine candidates.</title>
        <authorList>
            <person name="Palmieri N."/>
            <person name="Shrestha A."/>
            <person name="Ruttkowski B."/>
            <person name="Beck T."/>
            <person name="Vogl C."/>
            <person name="Tomley F."/>
            <person name="Blake D.P."/>
            <person name="Joachim A."/>
        </authorList>
    </citation>
    <scope>NUCLEOTIDE SEQUENCE [LARGE SCALE GENOMIC DNA]</scope>
    <source>
        <strain evidence="9 10">Wien I</strain>
    </source>
</reference>
<evidence type="ECO:0000256" key="1">
    <source>
        <dbReference type="ARBA" id="ARBA00022679"/>
    </source>
</evidence>
<feature type="non-terminal residue" evidence="9">
    <location>
        <position position="1"/>
    </location>
</feature>
<evidence type="ECO:0000256" key="6">
    <source>
        <dbReference type="ARBA" id="ARBA00022918"/>
    </source>
</evidence>
<dbReference type="EMBL" id="MIGC01000749">
    <property type="protein sequence ID" value="PHJ24296.1"/>
    <property type="molecule type" value="Genomic_DNA"/>
</dbReference>
<dbReference type="GO" id="GO:0003964">
    <property type="term" value="F:RNA-directed DNA polymerase activity"/>
    <property type="evidence" value="ECO:0007669"/>
    <property type="project" value="UniProtKB-KW"/>
</dbReference>
<keyword evidence="1" id="KW-0808">Transferase</keyword>
<dbReference type="PANTHER" id="PTHR37984:SF5">
    <property type="entry name" value="PROTEIN NYNRIN-LIKE"/>
    <property type="match status" value="1"/>
</dbReference>
<organism evidence="9 10">
    <name type="scientific">Cystoisospora suis</name>
    <dbReference type="NCBI Taxonomy" id="483139"/>
    <lineage>
        <taxon>Eukaryota</taxon>
        <taxon>Sar</taxon>
        <taxon>Alveolata</taxon>
        <taxon>Apicomplexa</taxon>
        <taxon>Conoidasida</taxon>
        <taxon>Coccidia</taxon>
        <taxon>Eucoccidiorida</taxon>
        <taxon>Eimeriorina</taxon>
        <taxon>Sarcocystidae</taxon>
        <taxon>Cystoisospora</taxon>
    </lineage>
</organism>
<dbReference type="AlphaFoldDB" id="A0A2C6LBH7"/>
<gene>
    <name evidence="9" type="ORF">CSUI_001852</name>
</gene>
<sequence>KGTDELRLVIDYRELNKNPIKDDYPIPRVRDLIVRLGLARWFSKLDLTSGYYQAQVAEQDQWKTTFPAVTLLKIYDPDKQLTIETDASKYAIGAVLEQDGPPIAFESKKLGKREQFIPAYESELLPLAIVYALMKWKQLIGTKKVRIETDHATSGKMLTQKNVTPRLGCWLDKLADFEIEVVYK</sequence>
<dbReference type="Pfam" id="PF17917">
    <property type="entry name" value="RT_RNaseH"/>
    <property type="match status" value="1"/>
</dbReference>
<dbReference type="InterPro" id="IPR000477">
    <property type="entry name" value="RT_dom"/>
</dbReference>
<evidence type="ECO:0000259" key="8">
    <source>
        <dbReference type="Pfam" id="PF17917"/>
    </source>
</evidence>
<dbReference type="CDD" id="cd09274">
    <property type="entry name" value="RNase_HI_RT_Ty3"/>
    <property type="match status" value="1"/>
</dbReference>
<accession>A0A2C6LBH7</accession>
<evidence type="ECO:0000256" key="2">
    <source>
        <dbReference type="ARBA" id="ARBA00022695"/>
    </source>
</evidence>
<keyword evidence="3" id="KW-0540">Nuclease</keyword>
<dbReference type="Pfam" id="PF00078">
    <property type="entry name" value="RVT_1"/>
    <property type="match status" value="1"/>
</dbReference>
<dbReference type="Gene3D" id="3.30.70.270">
    <property type="match status" value="1"/>
</dbReference>
<feature type="domain" description="Reverse transcriptase RNase H-like" evidence="8">
    <location>
        <begin position="76"/>
        <end position="177"/>
    </location>
</feature>
<dbReference type="Gene3D" id="3.10.10.10">
    <property type="entry name" value="HIV Type 1 Reverse Transcriptase, subunit A, domain 1"/>
    <property type="match status" value="1"/>
</dbReference>
<keyword evidence="10" id="KW-1185">Reference proteome</keyword>
<dbReference type="GO" id="GO:0004519">
    <property type="term" value="F:endonuclease activity"/>
    <property type="evidence" value="ECO:0007669"/>
    <property type="project" value="UniProtKB-KW"/>
</dbReference>
<dbReference type="RefSeq" id="XP_067925969.1">
    <property type="nucleotide sequence ID" value="XM_068062055.1"/>
</dbReference>
<evidence type="ECO:0000259" key="7">
    <source>
        <dbReference type="Pfam" id="PF00078"/>
    </source>
</evidence>
<dbReference type="VEuPathDB" id="ToxoDB:CSUI_001852"/>
<keyword evidence="6" id="KW-0695">RNA-directed DNA polymerase</keyword>
<keyword evidence="2" id="KW-0548">Nucleotidyltransferase</keyword>
<dbReference type="InterPro" id="IPR050951">
    <property type="entry name" value="Retrovirus_Pol_polyprotein"/>
</dbReference>
<comment type="caution">
    <text evidence="9">The sequence shown here is derived from an EMBL/GenBank/DDBJ whole genome shotgun (WGS) entry which is preliminary data.</text>
</comment>
<dbReference type="InterPro" id="IPR041373">
    <property type="entry name" value="RT_RNaseH"/>
</dbReference>
<evidence type="ECO:0000256" key="5">
    <source>
        <dbReference type="ARBA" id="ARBA00022801"/>
    </source>
</evidence>
<dbReference type="GO" id="GO:0016787">
    <property type="term" value="F:hydrolase activity"/>
    <property type="evidence" value="ECO:0007669"/>
    <property type="project" value="UniProtKB-KW"/>
</dbReference>
<evidence type="ECO:0000313" key="10">
    <source>
        <dbReference type="Proteomes" id="UP000221165"/>
    </source>
</evidence>
<name>A0A2C6LBH7_9APIC</name>
<dbReference type="CDD" id="cd01647">
    <property type="entry name" value="RT_LTR"/>
    <property type="match status" value="1"/>
</dbReference>
<dbReference type="Proteomes" id="UP000221165">
    <property type="component" value="Unassembled WGS sequence"/>
</dbReference>
<evidence type="ECO:0000256" key="4">
    <source>
        <dbReference type="ARBA" id="ARBA00022759"/>
    </source>
</evidence>
<evidence type="ECO:0000313" key="9">
    <source>
        <dbReference type="EMBL" id="PHJ24296.1"/>
    </source>
</evidence>
<protein>
    <submittedName>
        <fullName evidence="9">Retrotransposon ty3-gypsy subclass</fullName>
    </submittedName>
</protein>
<evidence type="ECO:0000256" key="3">
    <source>
        <dbReference type="ARBA" id="ARBA00022722"/>
    </source>
</evidence>
<dbReference type="InterPro" id="IPR043128">
    <property type="entry name" value="Rev_trsase/Diguanyl_cyclase"/>
</dbReference>
<feature type="non-terminal residue" evidence="9">
    <location>
        <position position="184"/>
    </location>
</feature>
<dbReference type="OrthoDB" id="2013610at2759"/>
<feature type="domain" description="Reverse transcriptase" evidence="7">
    <location>
        <begin position="3"/>
        <end position="69"/>
    </location>
</feature>